<reference evidence="2 3" key="1">
    <citation type="submission" date="2014-08" db="EMBL/GenBank/DDBJ databases">
        <title>Comparative genomics of the Paenibacillus odorifer group.</title>
        <authorList>
            <person name="den Bakker H.C."/>
            <person name="Tsai Y.-C."/>
            <person name="Martin N."/>
            <person name="Korlach J."/>
            <person name="Wiedmann M."/>
        </authorList>
    </citation>
    <scope>NUCLEOTIDE SEQUENCE [LARGE SCALE GENOMIC DNA]</scope>
    <source>
        <strain evidence="2 3">DSM 14472</strain>
    </source>
</reference>
<name>A0A089LSF8_9BACL</name>
<feature type="transmembrane region" description="Helical" evidence="1">
    <location>
        <begin position="110"/>
        <end position="128"/>
    </location>
</feature>
<dbReference type="EMBL" id="CP009286">
    <property type="protein sequence ID" value="AIQ62158.1"/>
    <property type="molecule type" value="Genomic_DNA"/>
</dbReference>
<organism evidence="2 3">
    <name type="scientific">Paenibacillus stellifer</name>
    <dbReference type="NCBI Taxonomy" id="169760"/>
    <lineage>
        <taxon>Bacteria</taxon>
        <taxon>Bacillati</taxon>
        <taxon>Bacillota</taxon>
        <taxon>Bacilli</taxon>
        <taxon>Bacillales</taxon>
        <taxon>Paenibacillaceae</taxon>
        <taxon>Paenibacillus</taxon>
    </lineage>
</organism>
<accession>A0A089LSF8</accession>
<feature type="transmembrane region" description="Helical" evidence="1">
    <location>
        <begin position="135"/>
        <end position="153"/>
    </location>
</feature>
<dbReference type="KEGG" id="pste:PSTEL_02480"/>
<gene>
    <name evidence="2" type="ORF">PSTEL_02480</name>
</gene>
<evidence type="ECO:0000256" key="1">
    <source>
        <dbReference type="SAM" id="Phobius"/>
    </source>
</evidence>
<keyword evidence="1" id="KW-0812">Transmembrane</keyword>
<evidence type="ECO:0000313" key="2">
    <source>
        <dbReference type="EMBL" id="AIQ62158.1"/>
    </source>
</evidence>
<sequence length="154" mass="16106">MKSITNDNVPSVRLKAGMYALTKLAASGLVFTVLALLSLAAARPVTGWLATPAYNVYAYALTVSLLADGMLRLLDALRQSQAQPAGAVAAVYAIAGFAAGLWLAHDQGRGWVAAALFGIGVLLLFRAAQLAGERIPGLLPVFALFVPLLVLLLF</sequence>
<dbReference type="AlphaFoldDB" id="A0A089LSF8"/>
<feature type="transmembrane region" description="Helical" evidence="1">
    <location>
        <begin position="86"/>
        <end position="104"/>
    </location>
</feature>
<evidence type="ECO:0000313" key="3">
    <source>
        <dbReference type="Proteomes" id="UP000029507"/>
    </source>
</evidence>
<proteinExistence type="predicted"/>
<dbReference type="OrthoDB" id="2661140at2"/>
<dbReference type="Proteomes" id="UP000029507">
    <property type="component" value="Chromosome"/>
</dbReference>
<feature type="transmembrane region" description="Helical" evidence="1">
    <location>
        <begin position="52"/>
        <end position="74"/>
    </location>
</feature>
<keyword evidence="1" id="KW-1133">Transmembrane helix</keyword>
<keyword evidence="1" id="KW-0472">Membrane</keyword>
<keyword evidence="3" id="KW-1185">Reference proteome</keyword>
<dbReference type="HOGENOM" id="CLU_1729586_0_0_9"/>
<dbReference type="RefSeq" id="WP_038693248.1">
    <property type="nucleotide sequence ID" value="NZ_CP009286.1"/>
</dbReference>
<protein>
    <submittedName>
        <fullName evidence="2">Uncharacterized protein</fullName>
    </submittedName>
</protein>